<sequence length="49" mass="5183">MSTIRDADLIVVLDEGRVAETGTHDSLLASGGLYAQLVQRQLAATRQAA</sequence>
<gene>
    <name evidence="1" type="ORF">ETSY1_35875</name>
</gene>
<accession>W4L935</accession>
<dbReference type="SUPFAM" id="SSF52540">
    <property type="entry name" value="P-loop containing nucleoside triphosphate hydrolases"/>
    <property type="match status" value="1"/>
</dbReference>
<dbReference type="InterPro" id="IPR027417">
    <property type="entry name" value="P-loop_NTPase"/>
</dbReference>
<dbReference type="GO" id="GO:0015421">
    <property type="term" value="F:ABC-type oligopeptide transporter activity"/>
    <property type="evidence" value="ECO:0007669"/>
    <property type="project" value="TreeGrafter"/>
</dbReference>
<protein>
    <recommendedName>
        <fullName evidence="3">ABC transmembrane type-1 domain-containing protein</fullName>
    </recommendedName>
</protein>
<dbReference type="EMBL" id="AZHW01001104">
    <property type="protein sequence ID" value="ETW94210.1"/>
    <property type="molecule type" value="Genomic_DNA"/>
</dbReference>
<keyword evidence="2" id="KW-1185">Reference proteome</keyword>
<dbReference type="Proteomes" id="UP000019141">
    <property type="component" value="Unassembled WGS sequence"/>
</dbReference>
<reference evidence="1 2" key="1">
    <citation type="journal article" date="2014" name="Nature">
        <title>An environmental bacterial taxon with a large and distinct metabolic repertoire.</title>
        <authorList>
            <person name="Wilson M.C."/>
            <person name="Mori T."/>
            <person name="Ruckert C."/>
            <person name="Uria A.R."/>
            <person name="Helf M.J."/>
            <person name="Takada K."/>
            <person name="Gernert C."/>
            <person name="Steffens U.A."/>
            <person name="Heycke N."/>
            <person name="Schmitt S."/>
            <person name="Rinke C."/>
            <person name="Helfrich E.J."/>
            <person name="Brachmann A.O."/>
            <person name="Gurgui C."/>
            <person name="Wakimoto T."/>
            <person name="Kracht M."/>
            <person name="Crusemann M."/>
            <person name="Hentschel U."/>
            <person name="Abe I."/>
            <person name="Matsunaga S."/>
            <person name="Kalinowski J."/>
            <person name="Takeyama H."/>
            <person name="Piel J."/>
        </authorList>
    </citation>
    <scope>NUCLEOTIDE SEQUENCE [LARGE SCALE GENOMIC DNA]</scope>
    <source>
        <strain evidence="2">TSY1</strain>
    </source>
</reference>
<proteinExistence type="predicted"/>
<dbReference type="AlphaFoldDB" id="W4L935"/>
<name>W4L935_ENTF1</name>
<evidence type="ECO:0000313" key="2">
    <source>
        <dbReference type="Proteomes" id="UP000019141"/>
    </source>
</evidence>
<dbReference type="HOGENOM" id="CLU_000604_61_13_7"/>
<dbReference type="Gene3D" id="3.40.50.300">
    <property type="entry name" value="P-loop containing nucleotide triphosphate hydrolases"/>
    <property type="match status" value="1"/>
</dbReference>
<evidence type="ECO:0008006" key="3">
    <source>
        <dbReference type="Google" id="ProtNLM"/>
    </source>
</evidence>
<organism evidence="1 2">
    <name type="scientific">Entotheonella factor</name>
    <dbReference type="NCBI Taxonomy" id="1429438"/>
    <lineage>
        <taxon>Bacteria</taxon>
        <taxon>Pseudomonadati</taxon>
        <taxon>Nitrospinota/Tectimicrobiota group</taxon>
        <taxon>Candidatus Tectimicrobiota</taxon>
        <taxon>Candidatus Entotheonellia</taxon>
        <taxon>Candidatus Entotheonellales</taxon>
        <taxon>Candidatus Entotheonellaceae</taxon>
        <taxon>Candidatus Entotheonella</taxon>
    </lineage>
</organism>
<comment type="caution">
    <text evidence="1">The sequence shown here is derived from an EMBL/GenBank/DDBJ whole genome shotgun (WGS) entry which is preliminary data.</text>
</comment>
<evidence type="ECO:0000313" key="1">
    <source>
        <dbReference type="EMBL" id="ETW94210.1"/>
    </source>
</evidence>
<dbReference type="PANTHER" id="PTHR43394:SF1">
    <property type="entry name" value="ATP-BINDING CASSETTE SUB-FAMILY B MEMBER 10, MITOCHONDRIAL"/>
    <property type="match status" value="1"/>
</dbReference>
<dbReference type="InterPro" id="IPR039421">
    <property type="entry name" value="Type_1_exporter"/>
</dbReference>
<dbReference type="PANTHER" id="PTHR43394">
    <property type="entry name" value="ATP-DEPENDENT PERMEASE MDL1, MITOCHONDRIAL"/>
    <property type="match status" value="1"/>
</dbReference>